<organism evidence="2 3">
    <name type="scientific">Marasmius crinis-equi</name>
    <dbReference type="NCBI Taxonomy" id="585013"/>
    <lineage>
        <taxon>Eukaryota</taxon>
        <taxon>Fungi</taxon>
        <taxon>Dikarya</taxon>
        <taxon>Basidiomycota</taxon>
        <taxon>Agaricomycotina</taxon>
        <taxon>Agaricomycetes</taxon>
        <taxon>Agaricomycetidae</taxon>
        <taxon>Agaricales</taxon>
        <taxon>Marasmiineae</taxon>
        <taxon>Marasmiaceae</taxon>
        <taxon>Marasmius</taxon>
    </lineage>
</organism>
<dbReference type="EMBL" id="JBAHYK010003825">
    <property type="protein sequence ID" value="KAL0563180.1"/>
    <property type="molecule type" value="Genomic_DNA"/>
</dbReference>
<feature type="chain" id="PRO_5046381653" evidence="1">
    <location>
        <begin position="24"/>
        <end position="189"/>
    </location>
</feature>
<comment type="caution">
    <text evidence="2">The sequence shown here is derived from an EMBL/GenBank/DDBJ whole genome shotgun (WGS) entry which is preliminary data.</text>
</comment>
<reference evidence="2 3" key="1">
    <citation type="submission" date="2024-02" db="EMBL/GenBank/DDBJ databases">
        <title>A draft genome for the cacao thread blight pathogen Marasmius crinis-equi.</title>
        <authorList>
            <person name="Cohen S.P."/>
            <person name="Baruah I.K."/>
            <person name="Amoako-Attah I."/>
            <person name="Bukari Y."/>
            <person name="Meinhardt L.W."/>
            <person name="Bailey B.A."/>
        </authorList>
    </citation>
    <scope>NUCLEOTIDE SEQUENCE [LARGE SCALE GENOMIC DNA]</scope>
    <source>
        <strain evidence="2 3">GH-76</strain>
    </source>
</reference>
<sequence>MAFQRIPTLLYLLAALFFISVAGQPNPALQIRTIRTAFEELGTRVTRALRIQVGDTTQLIRQQESAQRLLLSVEQRGHLFDEDEFNMIVTSITGMIQALDEAQEISRDIIEHKPVVPTRVVHTGNRGRPRKELDPLVLQTGLNYRGPTHLAPVFDCSSRTVRRRALEYGMAEPCPPVYVIYEDPETGEL</sequence>
<proteinExistence type="predicted"/>
<evidence type="ECO:0000313" key="3">
    <source>
        <dbReference type="Proteomes" id="UP001465976"/>
    </source>
</evidence>
<feature type="non-terminal residue" evidence="2">
    <location>
        <position position="189"/>
    </location>
</feature>
<accession>A0ABR3EK17</accession>
<keyword evidence="1" id="KW-0732">Signal</keyword>
<gene>
    <name evidence="2" type="ORF">V5O48_018895</name>
</gene>
<name>A0ABR3EK17_9AGAR</name>
<evidence type="ECO:0000256" key="1">
    <source>
        <dbReference type="SAM" id="SignalP"/>
    </source>
</evidence>
<evidence type="ECO:0000313" key="2">
    <source>
        <dbReference type="EMBL" id="KAL0563180.1"/>
    </source>
</evidence>
<protein>
    <submittedName>
        <fullName evidence="2">Uncharacterized protein</fullName>
    </submittedName>
</protein>
<dbReference type="Proteomes" id="UP001465976">
    <property type="component" value="Unassembled WGS sequence"/>
</dbReference>
<keyword evidence="3" id="KW-1185">Reference proteome</keyword>
<feature type="signal peptide" evidence="1">
    <location>
        <begin position="1"/>
        <end position="23"/>
    </location>
</feature>